<gene>
    <name evidence="2" type="ORF">FHR96_003839</name>
</gene>
<comment type="caution">
    <text evidence="2">The sequence shown here is derived from an EMBL/GenBank/DDBJ whole genome shotgun (WGS) entry which is preliminary data.</text>
</comment>
<reference evidence="2 3" key="1">
    <citation type="submission" date="2020-08" db="EMBL/GenBank/DDBJ databases">
        <title>Genomic Encyclopedia of Type Strains, Phase III (KMG-III): the genomes of soil and plant-associated and newly described type strains.</title>
        <authorList>
            <person name="Whitman W."/>
        </authorList>
    </citation>
    <scope>NUCLEOTIDE SEQUENCE [LARGE SCALE GENOMIC DNA]</scope>
    <source>
        <strain evidence="2 3">CECT 5995</strain>
    </source>
</reference>
<dbReference type="EMBL" id="JACHXM010000030">
    <property type="protein sequence ID" value="MBB3142934.1"/>
    <property type="molecule type" value="Genomic_DNA"/>
</dbReference>
<dbReference type="Proteomes" id="UP000525987">
    <property type="component" value="Unassembled WGS sequence"/>
</dbReference>
<dbReference type="RefSeq" id="WP_183389286.1">
    <property type="nucleotide sequence ID" value="NZ_JACHXM010000030.1"/>
</dbReference>
<proteinExistence type="predicted"/>
<sequence length="170" mass="19431">MTAEHEHIPPWYKQFWPWFLIGLLGSSVAFSLVYLTLSIHYFDGTVAEDYYKEGLAINQQIAKQERAQALGLSATLRADPTTGDIVVDLAGDDHPERLILKLIFPTESHRDRELTLEHVRAGRYVTMLDEPLRYRWYLHLQPDDGPEAAWRLTGEARFPTGDEITLVPGI</sequence>
<organism evidence="2 3">
    <name type="scientific">Halomonas organivorans</name>
    <dbReference type="NCBI Taxonomy" id="257772"/>
    <lineage>
        <taxon>Bacteria</taxon>
        <taxon>Pseudomonadati</taxon>
        <taxon>Pseudomonadota</taxon>
        <taxon>Gammaproteobacteria</taxon>
        <taxon>Oceanospirillales</taxon>
        <taxon>Halomonadaceae</taxon>
        <taxon>Halomonas</taxon>
    </lineage>
</organism>
<evidence type="ECO:0000313" key="3">
    <source>
        <dbReference type="Proteomes" id="UP000525987"/>
    </source>
</evidence>
<keyword evidence="1" id="KW-0472">Membrane</keyword>
<name>A0A7W5C1A2_9GAMM</name>
<feature type="transmembrane region" description="Helical" evidence="1">
    <location>
        <begin position="15"/>
        <end position="37"/>
    </location>
</feature>
<evidence type="ECO:0008006" key="4">
    <source>
        <dbReference type="Google" id="ProtNLM"/>
    </source>
</evidence>
<protein>
    <recommendedName>
        <fullName evidence="4">Nitrogen fixation protein FixH</fullName>
    </recommendedName>
</protein>
<dbReference type="InterPro" id="IPR008620">
    <property type="entry name" value="FixH"/>
</dbReference>
<dbReference type="AlphaFoldDB" id="A0A7W5C1A2"/>
<evidence type="ECO:0000313" key="2">
    <source>
        <dbReference type="EMBL" id="MBB3142934.1"/>
    </source>
</evidence>
<dbReference type="Pfam" id="PF05751">
    <property type="entry name" value="FixH"/>
    <property type="match status" value="1"/>
</dbReference>
<keyword evidence="1" id="KW-0812">Transmembrane</keyword>
<accession>A0A7W5C1A2</accession>
<keyword evidence="3" id="KW-1185">Reference proteome</keyword>
<keyword evidence="1" id="KW-1133">Transmembrane helix</keyword>
<evidence type="ECO:0000256" key="1">
    <source>
        <dbReference type="SAM" id="Phobius"/>
    </source>
</evidence>